<sequence>MMNNQLLQLLIERLKAKGKTIAVAESCTGGLFSGALTEIPGSSDCFGLGVITYSNLAKHEQLGIPWEILNQFGAVSYQTAFFMAQSVKRLAQSDLGISFTGIAGPSGGTETKPVGLVYMALALEDSCVVRKFYFTGPRHEIRMATVQEGINLVLHYFK</sequence>
<comment type="caution">
    <text evidence="2">The sequence shown here is derived from an EMBL/GenBank/DDBJ whole genome shotgun (WGS) entry which is preliminary data.</text>
</comment>
<gene>
    <name evidence="2" type="ORF">NVS47_10420</name>
</gene>
<accession>A0ABT1Y748</accession>
<name>A0ABT1Y748_9FIRM</name>
<dbReference type="InterPro" id="IPR036653">
    <property type="entry name" value="CinA-like_C"/>
</dbReference>
<dbReference type="SUPFAM" id="SSF142433">
    <property type="entry name" value="CinA-like"/>
    <property type="match status" value="1"/>
</dbReference>
<organism evidence="2 3">
    <name type="scientific">Dehalobacterium formicoaceticum</name>
    <dbReference type="NCBI Taxonomy" id="51515"/>
    <lineage>
        <taxon>Bacteria</taxon>
        <taxon>Bacillati</taxon>
        <taxon>Bacillota</taxon>
        <taxon>Clostridia</taxon>
        <taxon>Eubacteriales</taxon>
        <taxon>Peptococcaceae</taxon>
        <taxon>Dehalobacterium</taxon>
    </lineage>
</organism>
<dbReference type="Pfam" id="PF02464">
    <property type="entry name" value="CinA"/>
    <property type="match status" value="1"/>
</dbReference>
<dbReference type="NCBIfam" id="TIGR00199">
    <property type="entry name" value="PncC_domain"/>
    <property type="match status" value="1"/>
</dbReference>
<dbReference type="EMBL" id="JANPWE010000004">
    <property type="protein sequence ID" value="MCR6545920.1"/>
    <property type="molecule type" value="Genomic_DNA"/>
</dbReference>
<protein>
    <submittedName>
        <fullName evidence="2">CinA family protein</fullName>
    </submittedName>
</protein>
<dbReference type="Proteomes" id="UP001524944">
    <property type="component" value="Unassembled WGS sequence"/>
</dbReference>
<evidence type="ECO:0000313" key="2">
    <source>
        <dbReference type="EMBL" id="MCR6545920.1"/>
    </source>
</evidence>
<dbReference type="RefSeq" id="WP_089611281.1">
    <property type="nucleotide sequence ID" value="NZ_CP022121.1"/>
</dbReference>
<dbReference type="InterPro" id="IPR008136">
    <property type="entry name" value="CinA_C"/>
</dbReference>
<keyword evidence="3" id="KW-1185">Reference proteome</keyword>
<proteinExistence type="predicted"/>
<dbReference type="Gene3D" id="3.90.950.20">
    <property type="entry name" value="CinA-like"/>
    <property type="match status" value="1"/>
</dbReference>
<reference evidence="2 3" key="1">
    <citation type="submission" date="2022-08" db="EMBL/GenBank/DDBJ databases">
        <title>Proteogenomics of the novel Dehalobacterium formicoaceticum strain EZ94 highlights a key role of methyltransferases during anaerobic dichloromethane degradation.</title>
        <authorList>
            <person name="Wasmund K."/>
        </authorList>
    </citation>
    <scope>NUCLEOTIDE SEQUENCE [LARGE SCALE GENOMIC DNA]</scope>
    <source>
        <strain evidence="2 3">EZ94</strain>
    </source>
</reference>
<feature type="domain" description="CinA C-terminal" evidence="1">
    <location>
        <begin position="5"/>
        <end position="156"/>
    </location>
</feature>
<evidence type="ECO:0000313" key="3">
    <source>
        <dbReference type="Proteomes" id="UP001524944"/>
    </source>
</evidence>
<evidence type="ECO:0000259" key="1">
    <source>
        <dbReference type="Pfam" id="PF02464"/>
    </source>
</evidence>